<evidence type="ECO:0000313" key="14">
    <source>
        <dbReference type="EMBL" id="EXC31003.1"/>
    </source>
</evidence>
<dbReference type="Proteomes" id="UP000030645">
    <property type="component" value="Unassembled WGS sequence"/>
</dbReference>
<proteinExistence type="inferred from homology"/>
<keyword evidence="5" id="KW-0375">Hydrogen ion transport</keyword>
<keyword evidence="4" id="KW-0813">Transport</keyword>
<evidence type="ECO:0000256" key="1">
    <source>
        <dbReference type="ARBA" id="ARBA00004273"/>
    </source>
</evidence>
<keyword evidence="7" id="KW-0406">Ion transport</keyword>
<accession>W9SG58</accession>
<evidence type="ECO:0000256" key="11">
    <source>
        <dbReference type="ARBA" id="ARBA00023310"/>
    </source>
</evidence>
<comment type="subcellular location">
    <subcellularLocation>
        <location evidence="1">Mitochondrion inner membrane</location>
    </subcellularLocation>
</comment>
<keyword evidence="15" id="KW-1185">Reference proteome</keyword>
<evidence type="ECO:0000313" key="15">
    <source>
        <dbReference type="Proteomes" id="UP000030645"/>
    </source>
</evidence>
<evidence type="ECO:0000256" key="12">
    <source>
        <dbReference type="ARBA" id="ARBA00025364"/>
    </source>
</evidence>
<dbReference type="PANTHER" id="PTHR33544">
    <property type="entry name" value="DUF4005 DOMAIN-CONTAINING PROTEIN-RELATED"/>
    <property type="match status" value="1"/>
</dbReference>
<comment type="function">
    <text evidence="12">Mitochondrial membrane ATP synthase (F(1)F(0) ATP synthase or Complex V) produces ATP from ADP in the presence of a proton gradient across the membrane which is generated by electron transport complexes of the respiratory chain. F-type ATPases consist of two structural domains, F(1) - containing the extramembraneous catalytic core, and F(0) - containing the membrane proton channel, linked together by a central stalk and a peripheral stalk. During catalysis, ATP synthesis in the catalytic domain of F(1) is coupled via a rotary mechanism of the central stalk subunits to proton translocation. Part of the complex F(1) domain and of the central stalk which is part of the complex rotary element. Rotation of the central stalk against the surrounding alpha(3)beta(3) subunits leads to hydrolysis of ATP in three separate catalytic sites on the beta subunits.</text>
</comment>
<comment type="subunit">
    <text evidence="3">F-type ATPases have 2 components, CF(1) - the catalytic core - and CF(0) - the membrane proton channel. CF(1) has five subunits: alpha(3), beta(3), gamma(1), delta(1), epsilon(1). CF(0) has three main subunits: a, b and c.</text>
</comment>
<evidence type="ECO:0000256" key="2">
    <source>
        <dbReference type="ARBA" id="ARBA00009502"/>
    </source>
</evidence>
<dbReference type="PANTHER" id="PTHR33544:SF3">
    <property type="entry name" value="60S RIBOSOMAL PROTEIN L36"/>
    <property type="match status" value="1"/>
</dbReference>
<dbReference type="AlphaFoldDB" id="W9SG58"/>
<comment type="similarity">
    <text evidence="2">Belongs to the eukaryotic ATPase epsilon family.</text>
</comment>
<dbReference type="InterPro" id="IPR006721">
    <property type="entry name" value="ATP_synth_F1_esu_mt"/>
</dbReference>
<dbReference type="STRING" id="981085.W9SG58"/>
<evidence type="ECO:0000256" key="7">
    <source>
        <dbReference type="ARBA" id="ARBA00023065"/>
    </source>
</evidence>
<evidence type="ECO:0000256" key="4">
    <source>
        <dbReference type="ARBA" id="ARBA00022448"/>
    </source>
</evidence>
<evidence type="ECO:0000256" key="5">
    <source>
        <dbReference type="ARBA" id="ARBA00022781"/>
    </source>
</evidence>
<keyword evidence="6" id="KW-0999">Mitochondrion inner membrane</keyword>
<evidence type="ECO:0000256" key="3">
    <source>
        <dbReference type="ARBA" id="ARBA00011648"/>
    </source>
</evidence>
<dbReference type="GO" id="GO:0005743">
    <property type="term" value="C:mitochondrial inner membrane"/>
    <property type="evidence" value="ECO:0007669"/>
    <property type="project" value="UniProtKB-SubCell"/>
</dbReference>
<protein>
    <recommendedName>
        <fullName evidence="13">ATP synthase subunit epsilon, mitochondrial</fullName>
    </recommendedName>
</protein>
<evidence type="ECO:0000256" key="8">
    <source>
        <dbReference type="ARBA" id="ARBA00023128"/>
    </source>
</evidence>
<dbReference type="SUPFAM" id="SSF48690">
    <property type="entry name" value="Epsilon subunit of mitochondrial F1F0-ATP synthase"/>
    <property type="match status" value="1"/>
</dbReference>
<keyword evidence="10" id="KW-0139">CF(1)</keyword>
<dbReference type="eggNOG" id="KOG3495">
    <property type="taxonomic scope" value="Eukaryota"/>
</dbReference>
<evidence type="ECO:0000256" key="9">
    <source>
        <dbReference type="ARBA" id="ARBA00023136"/>
    </source>
</evidence>
<keyword evidence="8" id="KW-0496">Mitochondrion</keyword>
<dbReference type="EMBL" id="KE346220">
    <property type="protein sequence ID" value="EXC31003.1"/>
    <property type="molecule type" value="Genomic_DNA"/>
</dbReference>
<dbReference type="InterPro" id="IPR036742">
    <property type="entry name" value="ATP_synth_F1_esu_sf_mt"/>
</dbReference>
<dbReference type="FunFam" id="1.10.1620.20:FF:000002">
    <property type="entry name" value="ATP synthase subunit epsilon, mitochondrial"/>
    <property type="match status" value="1"/>
</dbReference>
<dbReference type="GO" id="GO:0045259">
    <property type="term" value="C:proton-transporting ATP synthase complex"/>
    <property type="evidence" value="ECO:0007669"/>
    <property type="project" value="UniProtKB-KW"/>
</dbReference>
<dbReference type="InterPro" id="IPR040344">
    <property type="entry name" value="At3g17950-like"/>
</dbReference>
<keyword evidence="11" id="KW-0066">ATP synthesis</keyword>
<reference evidence="15" key="1">
    <citation type="submission" date="2013-01" db="EMBL/GenBank/DDBJ databases">
        <title>Draft Genome Sequence of a Mulberry Tree, Morus notabilis C.K. Schneid.</title>
        <authorList>
            <person name="He N."/>
            <person name="Zhao S."/>
        </authorList>
    </citation>
    <scope>NUCLEOTIDE SEQUENCE</scope>
</reference>
<dbReference type="CDD" id="cd12153">
    <property type="entry name" value="F1-ATPase_epsilon"/>
    <property type="match status" value="1"/>
</dbReference>
<evidence type="ECO:0000256" key="10">
    <source>
        <dbReference type="ARBA" id="ARBA00023196"/>
    </source>
</evidence>
<sequence>MASNAAVPFWRAAGMTYITYSNICANLVRNCLKEPHKSEALSREKVHFAVSKWADGKPQKPRSLGERPPVSAYRVNPKQSVVKGDEGWPLGLRPLNARLGLMRSLDFSVGSVSFNTLLTASPTNSSTISSSDLDTQSTGSLFQDRSKTLGSLIGVSSIMELSRKSSRKTPSSSSEKCLRDDEKKSFKLFSLCSNLTTDAVTSATTKSNSNTPSLAHFLEAERRRRATTNTSRRNQYGPTTDYSSCVDYNLTFSESNSLFINGLVAPHQSPAASGRPGVANNNRIFRR</sequence>
<evidence type="ECO:0000256" key="6">
    <source>
        <dbReference type="ARBA" id="ARBA00022792"/>
    </source>
</evidence>
<gene>
    <name evidence="14" type="ORF">L484_021305</name>
</gene>
<organism evidence="14 15">
    <name type="scientific">Morus notabilis</name>
    <dbReference type="NCBI Taxonomy" id="981085"/>
    <lineage>
        <taxon>Eukaryota</taxon>
        <taxon>Viridiplantae</taxon>
        <taxon>Streptophyta</taxon>
        <taxon>Embryophyta</taxon>
        <taxon>Tracheophyta</taxon>
        <taxon>Spermatophyta</taxon>
        <taxon>Magnoliopsida</taxon>
        <taxon>eudicotyledons</taxon>
        <taxon>Gunneridae</taxon>
        <taxon>Pentapetalae</taxon>
        <taxon>rosids</taxon>
        <taxon>fabids</taxon>
        <taxon>Rosales</taxon>
        <taxon>Moraceae</taxon>
        <taxon>Moreae</taxon>
        <taxon>Morus</taxon>
    </lineage>
</organism>
<dbReference type="Pfam" id="PF04627">
    <property type="entry name" value="ATP-synt_Eps"/>
    <property type="match status" value="1"/>
</dbReference>
<name>W9SG58_9ROSA</name>
<keyword evidence="9" id="KW-0472">Membrane</keyword>
<evidence type="ECO:0000256" key="13">
    <source>
        <dbReference type="ARBA" id="ARBA00070654"/>
    </source>
</evidence>
<dbReference type="GO" id="GO:0046933">
    <property type="term" value="F:proton-transporting ATP synthase activity, rotational mechanism"/>
    <property type="evidence" value="ECO:0007669"/>
    <property type="project" value="InterPro"/>
</dbReference>
<dbReference type="Gene3D" id="1.10.1620.20">
    <property type="entry name" value="ATP synthase, F1 complex, epsilon subunit superfamily, mitochondrial"/>
    <property type="match status" value="1"/>
</dbReference>